<comment type="similarity">
    <text evidence="1">Belongs to the eukaryotic initiation factor 4G family.</text>
</comment>
<dbReference type="PROSITE" id="PS51363">
    <property type="entry name" value="W2"/>
    <property type="match status" value="1"/>
</dbReference>
<name>A0A5J5DQC7_9PERO</name>
<evidence type="ECO:0000256" key="13">
    <source>
        <dbReference type="ARBA" id="ARBA00046720"/>
    </source>
</evidence>
<comment type="subunit">
    <text evidence="13">Interacts with the serine/threonine protein kinases MKNK1 and MKNK2. Binds EIF4A and EIF3. Interacts with MIF4GD. Interacts with DAZAP2.</text>
</comment>
<feature type="region of interest" description="Disordered" evidence="14">
    <location>
        <begin position="344"/>
        <end position="365"/>
    </location>
</feature>
<keyword evidence="9" id="KW-0648">Protein biosynthesis</keyword>
<dbReference type="GO" id="GO:0006417">
    <property type="term" value="P:regulation of translation"/>
    <property type="evidence" value="ECO:0007669"/>
    <property type="project" value="UniProtKB-KW"/>
</dbReference>
<evidence type="ECO:0000256" key="6">
    <source>
        <dbReference type="ARBA" id="ARBA00022553"/>
    </source>
</evidence>
<dbReference type="InterPro" id="IPR003890">
    <property type="entry name" value="MIF4G-like_typ-3"/>
</dbReference>
<dbReference type="SMART" id="SM00515">
    <property type="entry name" value="eIF5C"/>
    <property type="match status" value="1"/>
</dbReference>
<dbReference type="AlphaFoldDB" id="A0A5J5DQC7"/>
<dbReference type="FunFam" id="1.25.40.180:FF:000007">
    <property type="entry name" value="Eukaryotic translation initiation factor 4 gamma 2"/>
    <property type="match status" value="1"/>
</dbReference>
<dbReference type="PANTHER" id="PTHR23253">
    <property type="entry name" value="EUKARYOTIC TRANSLATION INITIATION FACTOR 4 GAMMA"/>
    <property type="match status" value="1"/>
</dbReference>
<dbReference type="GO" id="GO:0003729">
    <property type="term" value="F:mRNA binding"/>
    <property type="evidence" value="ECO:0007669"/>
    <property type="project" value="TreeGrafter"/>
</dbReference>
<dbReference type="Pfam" id="PF02854">
    <property type="entry name" value="MIF4G"/>
    <property type="match status" value="1"/>
</dbReference>
<dbReference type="Pfam" id="PF02847">
    <property type="entry name" value="MA3"/>
    <property type="match status" value="1"/>
</dbReference>
<evidence type="ECO:0000256" key="8">
    <source>
        <dbReference type="ARBA" id="ARBA00022845"/>
    </source>
</evidence>
<evidence type="ECO:0000256" key="7">
    <source>
        <dbReference type="ARBA" id="ARBA00022843"/>
    </source>
</evidence>
<protein>
    <recommendedName>
        <fullName evidence="12">Eukaryotic translation initiation factor 4 gamma 2</fullName>
    </recommendedName>
</protein>
<evidence type="ECO:0000256" key="9">
    <source>
        <dbReference type="ARBA" id="ARBA00022917"/>
    </source>
</evidence>
<keyword evidence="5" id="KW-0396">Initiation factor</keyword>
<gene>
    <name evidence="17" type="ORF">FQN60_010955</name>
</gene>
<dbReference type="GO" id="GO:0016281">
    <property type="term" value="C:eukaryotic translation initiation factor 4F complex"/>
    <property type="evidence" value="ECO:0007669"/>
    <property type="project" value="TreeGrafter"/>
</dbReference>
<accession>A0A5J5DQC7</accession>
<evidence type="ECO:0000256" key="10">
    <source>
        <dbReference type="ARBA" id="ARBA00022990"/>
    </source>
</evidence>
<dbReference type="Proteomes" id="UP000327493">
    <property type="component" value="Chromosome 1"/>
</dbReference>
<feature type="domain" description="W2" evidence="15">
    <location>
        <begin position="525"/>
        <end position="708"/>
    </location>
</feature>
<evidence type="ECO:0000259" key="15">
    <source>
        <dbReference type="PROSITE" id="PS51363"/>
    </source>
</evidence>
<keyword evidence="6" id="KW-0597">Phosphoprotein</keyword>
<dbReference type="InterPro" id="IPR003891">
    <property type="entry name" value="Initiation_fac_eIF4g_MI"/>
</dbReference>
<feature type="domain" description="MI" evidence="16">
    <location>
        <begin position="365"/>
        <end position="486"/>
    </location>
</feature>
<dbReference type="SUPFAM" id="SSF48371">
    <property type="entry name" value="ARM repeat"/>
    <property type="match status" value="3"/>
</dbReference>
<evidence type="ECO:0000256" key="2">
    <source>
        <dbReference type="ARBA" id="ARBA00022481"/>
    </source>
</evidence>
<dbReference type="PANTHER" id="PTHR23253:SF9">
    <property type="entry name" value="EUKARYOTIC TRANSLATION INITIATION FACTOR 4 GAMMA 2"/>
    <property type="match status" value="1"/>
</dbReference>
<evidence type="ECO:0000256" key="3">
    <source>
        <dbReference type="ARBA" id="ARBA00022491"/>
    </source>
</evidence>
<keyword evidence="4" id="KW-1017">Isopeptide bond</keyword>
<comment type="caution">
    <text evidence="17">The sequence shown here is derived from an EMBL/GenBank/DDBJ whole genome shotgun (WGS) entry which is preliminary data.</text>
</comment>
<keyword evidence="3" id="KW-0678">Repressor</keyword>
<evidence type="ECO:0000313" key="18">
    <source>
        <dbReference type="Proteomes" id="UP000327493"/>
    </source>
</evidence>
<dbReference type="InterPro" id="IPR003307">
    <property type="entry name" value="W2_domain"/>
</dbReference>
<evidence type="ECO:0000256" key="11">
    <source>
        <dbReference type="ARBA" id="ARBA00037759"/>
    </source>
</evidence>
<dbReference type="InterPro" id="IPR016024">
    <property type="entry name" value="ARM-type_fold"/>
</dbReference>
<keyword evidence="8" id="KW-0810">Translation regulation</keyword>
<evidence type="ECO:0000256" key="5">
    <source>
        <dbReference type="ARBA" id="ARBA00022540"/>
    </source>
</evidence>
<comment type="function">
    <text evidence="11">Appears to play a role in the switch from cap-dependent to IRES-mediated translation during mitosis, apoptosis and viral infection. Cleaved by some caspases and viral proteases.</text>
</comment>
<dbReference type="Pfam" id="PF02020">
    <property type="entry name" value="W2"/>
    <property type="match status" value="1"/>
</dbReference>
<evidence type="ECO:0000259" key="16">
    <source>
        <dbReference type="PROSITE" id="PS51366"/>
    </source>
</evidence>
<keyword evidence="7" id="KW-0832">Ubl conjugation</keyword>
<evidence type="ECO:0000256" key="12">
    <source>
        <dbReference type="ARBA" id="ARBA00040449"/>
    </source>
</evidence>
<evidence type="ECO:0000256" key="14">
    <source>
        <dbReference type="SAM" id="MobiDB-lite"/>
    </source>
</evidence>
<sequence>MSLRTAPAMLKSLTKMTPHSPLRRRSSVVLQSSRCWATSNSSGNLANSTSSMNLSSISASKQLLEKKKRVQLKDMGEDLECLCQIMRTVGPKLDHEKARSLMDQYFSRMRALTNNKELPSRIRFLLQNTVEQRDNNWAARKAYTDNGPKTINQVRQDAVKDLGVFIPPSSDGMRNEFFMENSSFLPTRIKFDRETLGGLADMFGQMPGSGIGTGPGVIQDHYSPTMGRHRTNPLYNGHIGNSNGSHQPQFDAGSKPYIKPNQGQSSPVFNHKANHPVQLQSKDMAPRFGKKGKVNADEISLRPAQSFILSKKQIPKLQPQMTMYPLTAQGAPLGQAPQLGLKINPPPIQEKPAKSTKKAPPTKEELRKMTETLVADYLNSKNVDEALNAVREMKAPKHFLSEMLNKIVVLSLDRSDEDKEHASTLAILSVLDQCPKIEEEVPLVKSYLAQFAARAIITDLVSIADLAHQLENGAHFPLFLLCLQQMVKLKDREWLTDLFQQSKVNMQKMLPEIDQNKDRMLEILDGKGLSFLFPLMKLEKELLKQIKVDPSPQSIYKWIKDNISPKLHTDKGFVNILMTSFLQYIAYEINPDDDEEQLSSPSKEQLDEEKQQLLSFKPVMQKFLHDHVDLQVGALYALQVHCNTKGFPKGMLLRYFVNFYDMEIIEEEAFLSWKEDVTQEYPGKGKALFQVNQWLTWLETAEEEESEDDEY</sequence>
<reference evidence="17 18" key="1">
    <citation type="submission" date="2019-08" db="EMBL/GenBank/DDBJ databases">
        <title>A chromosome-level genome assembly, high-density linkage maps, and genome scans reveal the genomic architecture of hybrid incompatibilities underlying speciation via character displacement in darters (Percidae: Etheostominae).</title>
        <authorList>
            <person name="Moran R.L."/>
            <person name="Catchen J.M."/>
            <person name="Fuller R.C."/>
        </authorList>
    </citation>
    <scope>NUCLEOTIDE SEQUENCE [LARGE SCALE GENOMIC DNA]</scope>
    <source>
        <strain evidence="17">EspeVRDwgs_2016</strain>
        <tissue evidence="17">Muscle</tissue>
    </source>
</reference>
<dbReference type="EMBL" id="VOFY01000001">
    <property type="protein sequence ID" value="KAA8595664.1"/>
    <property type="molecule type" value="Genomic_DNA"/>
</dbReference>
<dbReference type="FunFam" id="1.25.40.180:FF:000017">
    <property type="entry name" value="Eukaryotic translation initiation factor 4 gamma 2"/>
    <property type="match status" value="1"/>
</dbReference>
<keyword evidence="2" id="KW-0488">Methylation</keyword>
<keyword evidence="18" id="KW-1185">Reference proteome</keyword>
<proteinExistence type="inferred from homology"/>
<evidence type="ECO:0000256" key="1">
    <source>
        <dbReference type="ARBA" id="ARBA00005775"/>
    </source>
</evidence>
<dbReference type="SMART" id="SM00544">
    <property type="entry name" value="MA3"/>
    <property type="match status" value="1"/>
</dbReference>
<evidence type="ECO:0000256" key="4">
    <source>
        <dbReference type="ARBA" id="ARBA00022499"/>
    </source>
</evidence>
<dbReference type="CDD" id="cd11559">
    <property type="entry name" value="W2_eIF4G1_like"/>
    <property type="match status" value="1"/>
</dbReference>
<dbReference type="GO" id="GO:0003743">
    <property type="term" value="F:translation initiation factor activity"/>
    <property type="evidence" value="ECO:0007669"/>
    <property type="project" value="UniProtKB-KW"/>
</dbReference>
<organism evidence="17 18">
    <name type="scientific">Etheostoma spectabile</name>
    <name type="common">orangethroat darter</name>
    <dbReference type="NCBI Taxonomy" id="54343"/>
    <lineage>
        <taxon>Eukaryota</taxon>
        <taxon>Metazoa</taxon>
        <taxon>Chordata</taxon>
        <taxon>Craniata</taxon>
        <taxon>Vertebrata</taxon>
        <taxon>Euteleostomi</taxon>
        <taxon>Actinopterygii</taxon>
        <taxon>Neopterygii</taxon>
        <taxon>Teleostei</taxon>
        <taxon>Neoteleostei</taxon>
        <taxon>Acanthomorphata</taxon>
        <taxon>Eupercaria</taxon>
        <taxon>Perciformes</taxon>
        <taxon>Percoidei</taxon>
        <taxon>Percidae</taxon>
        <taxon>Etheostomatinae</taxon>
        <taxon>Etheostoma</taxon>
    </lineage>
</organism>
<keyword evidence="10" id="KW-0007">Acetylation</keyword>
<dbReference type="Gene3D" id="1.25.40.180">
    <property type="match status" value="3"/>
</dbReference>
<dbReference type="PROSITE" id="PS51366">
    <property type="entry name" value="MI"/>
    <property type="match status" value="1"/>
</dbReference>
<evidence type="ECO:0000313" key="17">
    <source>
        <dbReference type="EMBL" id="KAA8595664.1"/>
    </source>
</evidence>